<dbReference type="Pfam" id="PF03478">
    <property type="entry name" value="Beta-prop_KIB1-4"/>
    <property type="match status" value="1"/>
</dbReference>
<evidence type="ECO:0000313" key="3">
    <source>
        <dbReference type="EMBL" id="KAK1643552.1"/>
    </source>
</evidence>
<proteinExistence type="predicted"/>
<evidence type="ECO:0000256" key="1">
    <source>
        <dbReference type="SAM" id="MobiDB-lite"/>
    </source>
</evidence>
<comment type="caution">
    <text evidence="3">The sequence shown here is derived from an EMBL/GenBank/DDBJ whole genome shotgun (WGS) entry which is preliminary data.</text>
</comment>
<organism evidence="3 4">
    <name type="scientific">Lolium multiflorum</name>
    <name type="common">Italian ryegrass</name>
    <name type="synonym">Lolium perenne subsp. multiflorum</name>
    <dbReference type="NCBI Taxonomy" id="4521"/>
    <lineage>
        <taxon>Eukaryota</taxon>
        <taxon>Viridiplantae</taxon>
        <taxon>Streptophyta</taxon>
        <taxon>Embryophyta</taxon>
        <taxon>Tracheophyta</taxon>
        <taxon>Spermatophyta</taxon>
        <taxon>Magnoliopsida</taxon>
        <taxon>Liliopsida</taxon>
        <taxon>Poales</taxon>
        <taxon>Poaceae</taxon>
        <taxon>BOP clade</taxon>
        <taxon>Pooideae</taxon>
        <taxon>Poodae</taxon>
        <taxon>Poeae</taxon>
        <taxon>Poeae Chloroplast Group 2 (Poeae type)</taxon>
        <taxon>Loliodinae</taxon>
        <taxon>Loliinae</taxon>
        <taxon>Lolium</taxon>
    </lineage>
</organism>
<reference evidence="3" key="1">
    <citation type="submission" date="2023-07" db="EMBL/GenBank/DDBJ databases">
        <title>A chromosome-level genome assembly of Lolium multiflorum.</title>
        <authorList>
            <person name="Chen Y."/>
            <person name="Copetti D."/>
            <person name="Kolliker R."/>
            <person name="Studer B."/>
        </authorList>
    </citation>
    <scope>NUCLEOTIDE SEQUENCE</scope>
    <source>
        <strain evidence="3">02402/16</strain>
        <tissue evidence="3">Leaf</tissue>
    </source>
</reference>
<accession>A0AAD8S132</accession>
<evidence type="ECO:0000313" key="4">
    <source>
        <dbReference type="Proteomes" id="UP001231189"/>
    </source>
</evidence>
<dbReference type="EMBL" id="JAUUTY010000004">
    <property type="protein sequence ID" value="KAK1643552.1"/>
    <property type="molecule type" value="Genomic_DNA"/>
</dbReference>
<sequence>MASSSSVPPWSDIPEDILALVIDRLGCTPPDHHRRRRCFTFSMAWSQILHLHWNISVDRDGFEALCHVRQRALSADRARFRAVCRSWLQAMRHHDAATRLLPWVVFSDGSFLVPFDDDDGHRSLPTLPDKATCIGSTDDWLALDCIDERKAHTYFLHNPFSDTTVPLPELNTIIGNVSELFEVRKVLMHSGPSDVVVVLTNNWNHPLILVKPGKGVWLPEPQKAPFIYIMDVAFLGGKLYGITHTKDLVYLGIGFDGDGVPNVTSIERLIKCPPSRIYRLHVWRDDDNDNSEVSNDNDGDTDENDMDYIDEELTQEENEEECALDELRDKTGDEKVLEGIAYLKDTDVSHESKDFIMVIWYLVQSRGKLLMVRRHLRVPNAEEGINRTRKVEVFEASIRKGRGEQGVEGHVQGEAGRGAAGLGGARGWGRAG</sequence>
<gene>
    <name evidence="3" type="ORF">QYE76_061357</name>
</gene>
<name>A0AAD8S132_LOLMU</name>
<dbReference type="PANTHER" id="PTHR33110:SF119">
    <property type="entry name" value="F-BOX DOMAIN-CONTAINING PROTEIN"/>
    <property type="match status" value="1"/>
</dbReference>
<dbReference type="Proteomes" id="UP001231189">
    <property type="component" value="Unassembled WGS sequence"/>
</dbReference>
<feature type="region of interest" description="Disordered" evidence="1">
    <location>
        <begin position="403"/>
        <end position="432"/>
    </location>
</feature>
<keyword evidence="4" id="KW-1185">Reference proteome</keyword>
<evidence type="ECO:0000259" key="2">
    <source>
        <dbReference type="Pfam" id="PF03478"/>
    </source>
</evidence>
<dbReference type="InterPro" id="IPR005174">
    <property type="entry name" value="KIB1-4_b-propeller"/>
</dbReference>
<protein>
    <recommendedName>
        <fullName evidence="2">KIB1-4 beta-propeller domain-containing protein</fullName>
    </recommendedName>
</protein>
<feature type="compositionally biased region" description="Gly residues" evidence="1">
    <location>
        <begin position="415"/>
        <end position="432"/>
    </location>
</feature>
<feature type="domain" description="KIB1-4 beta-propeller" evidence="2">
    <location>
        <begin position="124"/>
        <end position="400"/>
    </location>
</feature>
<dbReference type="PANTHER" id="PTHR33110">
    <property type="entry name" value="F-BOX/KELCH-REPEAT PROTEIN-RELATED"/>
    <property type="match status" value="1"/>
</dbReference>
<dbReference type="AlphaFoldDB" id="A0AAD8S132"/>